<evidence type="ECO:0000256" key="1">
    <source>
        <dbReference type="SAM" id="Phobius"/>
    </source>
</evidence>
<evidence type="ECO:0000313" key="3">
    <source>
        <dbReference type="Proteomes" id="UP000255467"/>
    </source>
</evidence>
<keyword evidence="1" id="KW-0472">Membrane</keyword>
<dbReference type="STRING" id="1406858.GCA_000710895_04135"/>
<dbReference type="RefSeq" id="WP_039818608.1">
    <property type="nucleotide sequence ID" value="NZ_UGRY01000007.1"/>
</dbReference>
<accession>A0A379JLN9</accession>
<gene>
    <name evidence="2" type="ORF">NCTC1934_06781</name>
</gene>
<sequence length="138" mass="14457">MAFTQNIRETALEQAALVLLSGFVAIWAVAGAVGLAGGGIDLGQTIVRRLPFESPVFAALALALVVAVPMAVTSWSAAHGQRRAPTVAIASGGLLIGWIVVQIAVIRTFSILQPVCVLFGIAMVILGLTWRPNPEDDR</sequence>
<keyword evidence="1" id="KW-0812">Transmembrane</keyword>
<feature type="transmembrane region" description="Helical" evidence="1">
    <location>
        <begin position="15"/>
        <end position="36"/>
    </location>
</feature>
<keyword evidence="3" id="KW-1185">Reference proteome</keyword>
<dbReference type="Proteomes" id="UP000255467">
    <property type="component" value="Unassembled WGS sequence"/>
</dbReference>
<name>A0A379JLN9_9NOCA</name>
<reference evidence="2 3" key="1">
    <citation type="submission" date="2018-06" db="EMBL/GenBank/DDBJ databases">
        <authorList>
            <consortium name="Pathogen Informatics"/>
            <person name="Doyle S."/>
        </authorList>
    </citation>
    <scope>NUCLEOTIDE SEQUENCE [LARGE SCALE GENOMIC DNA]</scope>
    <source>
        <strain evidence="2 3">NCTC1934</strain>
    </source>
</reference>
<proteinExistence type="predicted"/>
<dbReference type="EMBL" id="UGRY01000007">
    <property type="protein sequence ID" value="SUD49428.1"/>
    <property type="molecule type" value="Genomic_DNA"/>
</dbReference>
<organism evidence="2 3">
    <name type="scientific">Nocardia otitidiscaviarum</name>
    <dbReference type="NCBI Taxonomy" id="1823"/>
    <lineage>
        <taxon>Bacteria</taxon>
        <taxon>Bacillati</taxon>
        <taxon>Actinomycetota</taxon>
        <taxon>Actinomycetes</taxon>
        <taxon>Mycobacteriales</taxon>
        <taxon>Nocardiaceae</taxon>
        <taxon>Nocardia</taxon>
    </lineage>
</organism>
<dbReference type="AlphaFoldDB" id="A0A379JLN9"/>
<feature type="transmembrane region" description="Helical" evidence="1">
    <location>
        <begin position="87"/>
        <end position="105"/>
    </location>
</feature>
<evidence type="ECO:0000313" key="2">
    <source>
        <dbReference type="EMBL" id="SUD49428.1"/>
    </source>
</evidence>
<dbReference type="OrthoDB" id="4567728at2"/>
<keyword evidence="1" id="KW-1133">Transmembrane helix</keyword>
<feature type="transmembrane region" description="Helical" evidence="1">
    <location>
        <begin position="56"/>
        <end position="75"/>
    </location>
</feature>
<protein>
    <submittedName>
        <fullName evidence="2">Uncharacterized protein</fullName>
    </submittedName>
</protein>
<feature type="transmembrane region" description="Helical" evidence="1">
    <location>
        <begin position="111"/>
        <end position="130"/>
    </location>
</feature>